<keyword evidence="5" id="KW-0442">Lipid degradation</keyword>
<dbReference type="FunFam" id="3.30.870.10:FF:000144">
    <property type="entry name" value="Uncharacterized protein"/>
    <property type="match status" value="1"/>
</dbReference>
<dbReference type="AlphaFoldDB" id="Q9RV51"/>
<dbReference type="STRING" id="243230.DR_1179"/>
<evidence type="ECO:0000256" key="4">
    <source>
        <dbReference type="ARBA" id="ARBA00022801"/>
    </source>
</evidence>
<sequence length="548" mass="59443">MPTPACPTELNQTGWLCCPLMKRRPALRARRPSRLRGRRRWGTVVLTALAVLGNGRSQAQGPRGFPFGLGPVLPARPLFAPPCAAPQSRLQRAVWEATAAGGTGTDLSCANAFVDLPRTPRGPGLTHDAFDDLAAQIRAAHSEVLVANMQWDFGLGLPGSTVVAGVADLYARVKADPAAYPQGMAVRFSLGGYPDLVRTVDGATQALSLARDLRLRGVPLDDPALGWRVSILNYPYFPHSHVKLHVIDGQDLTVGSYNMSWTQLPRAEGGNSQHDTGLHLRGPVAQAGVAAFDDLWRHSQQLHCPPEVLPVEVFDRCSLGQAEPPSHPLAARLALPAGQARAYLLYRRPGDDQGDRAHLALIGAAQRSIELMQVDFSPEPACWGAQAGPDGCGADSPGFPVYLRALLSAMERGVHVRVLLMPNSAGIERPGNRAGVALLRAEARRRGLEHLFEARYVTYTMHDKTVTFDHELALVGSMNFHFSAWGPLGLNEAALVTDDPQAVAEQDATFERVWQSDTLSRPVPQEWWLKFVRVNRDASSAVSLPSLH</sequence>
<dbReference type="PaxDb" id="243230-DR_1179"/>
<dbReference type="EC" id="3.1.4.4" evidence="3"/>
<dbReference type="CDD" id="cd09108">
    <property type="entry name" value="PLDc_PMFPLD_like_1"/>
    <property type="match status" value="1"/>
</dbReference>
<dbReference type="GO" id="GO:0006793">
    <property type="term" value="P:phosphorus metabolic process"/>
    <property type="evidence" value="ECO:0007669"/>
    <property type="project" value="UniProtKB-ARBA"/>
</dbReference>
<keyword evidence="4" id="KW-0378">Hydrolase</keyword>
<dbReference type="EMBL" id="AE000513">
    <property type="protein sequence ID" value="AAF10758.1"/>
    <property type="molecule type" value="Genomic_DNA"/>
</dbReference>
<feature type="domain" description="PLD phosphodiesterase" evidence="7">
    <location>
        <begin position="457"/>
        <end position="484"/>
    </location>
</feature>
<feature type="domain" description="PLD phosphodiesterase" evidence="7">
    <location>
        <begin position="236"/>
        <end position="263"/>
    </location>
</feature>
<organism evidence="8 9">
    <name type="scientific">Deinococcus radiodurans (strain ATCC 13939 / DSM 20539 / JCM 16871 / CCUG 27074 / LMG 4051 / NBRC 15346 / NCIMB 9279 / VKM B-1422 / R1)</name>
    <dbReference type="NCBI Taxonomy" id="243230"/>
    <lineage>
        <taxon>Bacteria</taxon>
        <taxon>Thermotogati</taxon>
        <taxon>Deinococcota</taxon>
        <taxon>Deinococci</taxon>
        <taxon>Deinococcales</taxon>
        <taxon>Deinococcaceae</taxon>
        <taxon>Deinococcus</taxon>
    </lineage>
</organism>
<dbReference type="OrthoDB" id="54549at2"/>
<reference evidence="8 9" key="1">
    <citation type="journal article" date="1999" name="Science">
        <title>Genome sequence of the radioresistant bacterium Deinococcus radiodurans R1.</title>
        <authorList>
            <person name="White O."/>
            <person name="Eisen J.A."/>
            <person name="Heidelberg J.F."/>
            <person name="Hickey E.K."/>
            <person name="Peterson J.D."/>
            <person name="Dodson R.J."/>
            <person name="Haft D.H."/>
            <person name="Gwinn M.L."/>
            <person name="Nelson W.C."/>
            <person name="Richardson D.L."/>
            <person name="Moffat K.S."/>
            <person name="Qin H."/>
            <person name="Jiang L."/>
            <person name="Pamphile W."/>
            <person name="Crosby M."/>
            <person name="Shen M."/>
            <person name="Vamathevan J.J."/>
            <person name="Lam P."/>
            <person name="McDonald L."/>
            <person name="Utterback T."/>
            <person name="Zalewski C."/>
            <person name="Makarova K.S."/>
            <person name="Aravind L."/>
            <person name="Daly M.J."/>
            <person name="Minton K.W."/>
            <person name="Fleischmann R.D."/>
            <person name="Ketchum K.A."/>
            <person name="Nelson K.E."/>
            <person name="Salzberg S."/>
            <person name="Smith H.O."/>
            <person name="Venter J.C."/>
            <person name="Fraser C.M."/>
        </authorList>
    </citation>
    <scope>NUCLEOTIDE SEQUENCE [LARGE SCALE GENOMIC DNA]</scope>
    <source>
        <strain evidence="9">ATCC 13939 / DSM 20539 / JCM 16871 / LMG 4051 / NBRC 15346 / NCIMB 9279 / R1 / VKM B-1422</strain>
    </source>
</reference>
<dbReference type="HOGENOM" id="CLU_042779_0_0_0"/>
<evidence type="ECO:0000313" key="9">
    <source>
        <dbReference type="Proteomes" id="UP000002524"/>
    </source>
</evidence>
<proteinExistence type="inferred from homology"/>
<keyword evidence="9" id="KW-1185">Reference proteome</keyword>
<evidence type="ECO:0000256" key="3">
    <source>
        <dbReference type="ARBA" id="ARBA00012027"/>
    </source>
</evidence>
<dbReference type="InterPro" id="IPR025202">
    <property type="entry name" value="PLD-like_dom"/>
</dbReference>
<name>Q9RV51_DEIRA</name>
<dbReference type="InParanoid" id="Q9RV51"/>
<dbReference type="PANTHER" id="PTHR43856">
    <property type="entry name" value="CARDIOLIPIN HYDROLASE"/>
    <property type="match status" value="1"/>
</dbReference>
<dbReference type="Pfam" id="PF13091">
    <property type="entry name" value="PLDc_2"/>
    <property type="match status" value="1"/>
</dbReference>
<dbReference type="Gene3D" id="3.30.870.10">
    <property type="entry name" value="Endonuclease Chain A"/>
    <property type="match status" value="2"/>
</dbReference>
<comment type="catalytic activity">
    <reaction evidence="1">
        <text>a 1,2-diacyl-sn-glycero-3-phosphocholine + H2O = a 1,2-diacyl-sn-glycero-3-phosphate + choline + H(+)</text>
        <dbReference type="Rhea" id="RHEA:14445"/>
        <dbReference type="ChEBI" id="CHEBI:15354"/>
        <dbReference type="ChEBI" id="CHEBI:15377"/>
        <dbReference type="ChEBI" id="CHEBI:15378"/>
        <dbReference type="ChEBI" id="CHEBI:57643"/>
        <dbReference type="ChEBI" id="CHEBI:58608"/>
        <dbReference type="EC" id="3.1.4.4"/>
    </reaction>
</comment>
<dbReference type="PIR" id="B75427">
    <property type="entry name" value="B75427"/>
</dbReference>
<accession>Q9RV51</accession>
<evidence type="ECO:0000259" key="7">
    <source>
        <dbReference type="PROSITE" id="PS50035"/>
    </source>
</evidence>
<comment type="similarity">
    <text evidence="2">Belongs to the phospholipase D family.</text>
</comment>
<protein>
    <recommendedName>
        <fullName evidence="3">phospholipase D</fullName>
        <ecNumber evidence="3">3.1.4.4</ecNumber>
    </recommendedName>
</protein>
<keyword evidence="6" id="KW-0443">Lipid metabolism</keyword>
<dbReference type="InterPro" id="IPR051406">
    <property type="entry name" value="PLD_domain"/>
</dbReference>
<evidence type="ECO:0000313" key="8">
    <source>
        <dbReference type="EMBL" id="AAF10758.1"/>
    </source>
</evidence>
<dbReference type="SUPFAM" id="SSF56024">
    <property type="entry name" value="Phospholipase D/nuclease"/>
    <property type="match status" value="2"/>
</dbReference>
<evidence type="ECO:0000256" key="6">
    <source>
        <dbReference type="ARBA" id="ARBA00023098"/>
    </source>
</evidence>
<dbReference type="PROSITE" id="PS50035">
    <property type="entry name" value="PLD"/>
    <property type="match status" value="2"/>
</dbReference>
<dbReference type="GO" id="GO:0016891">
    <property type="term" value="F:RNA endonuclease activity producing 5'-phosphomonoesters, hydrolytic mechanism"/>
    <property type="evidence" value="ECO:0000318"/>
    <property type="project" value="GO_Central"/>
</dbReference>
<evidence type="ECO:0000256" key="2">
    <source>
        <dbReference type="ARBA" id="ARBA00008664"/>
    </source>
</evidence>
<dbReference type="SMART" id="SM00155">
    <property type="entry name" value="PLDc"/>
    <property type="match status" value="2"/>
</dbReference>
<evidence type="ECO:0000256" key="1">
    <source>
        <dbReference type="ARBA" id="ARBA00000798"/>
    </source>
</evidence>
<dbReference type="EnsemblBacteria" id="AAF10758">
    <property type="protein sequence ID" value="AAF10758"/>
    <property type="gene ID" value="DR_1179"/>
</dbReference>
<dbReference type="GO" id="GO:0016042">
    <property type="term" value="P:lipid catabolic process"/>
    <property type="evidence" value="ECO:0007669"/>
    <property type="project" value="UniProtKB-KW"/>
</dbReference>
<dbReference type="eggNOG" id="COG1502">
    <property type="taxonomic scope" value="Bacteria"/>
</dbReference>
<gene>
    <name evidence="8" type="ordered locus">DR_1179</name>
</gene>
<dbReference type="PANTHER" id="PTHR43856:SF1">
    <property type="entry name" value="MITOCHONDRIAL CARDIOLIPIN HYDROLASE"/>
    <property type="match status" value="1"/>
</dbReference>
<dbReference type="InterPro" id="IPR001736">
    <property type="entry name" value="PLipase_D/transphosphatidylase"/>
</dbReference>
<dbReference type="PATRIC" id="fig|243230.17.peg.1378"/>
<evidence type="ECO:0000256" key="5">
    <source>
        <dbReference type="ARBA" id="ARBA00022963"/>
    </source>
</evidence>
<dbReference type="Proteomes" id="UP000002524">
    <property type="component" value="Chromosome 1"/>
</dbReference>
<dbReference type="KEGG" id="dra:DR_1179"/>
<dbReference type="GO" id="GO:0004630">
    <property type="term" value="F:phospholipase D activity"/>
    <property type="evidence" value="ECO:0007669"/>
    <property type="project" value="UniProtKB-EC"/>
</dbReference>